<dbReference type="Gene3D" id="1.20.58.340">
    <property type="entry name" value="Magnesium transport protein CorA, transmembrane region"/>
    <property type="match status" value="1"/>
</dbReference>
<gene>
    <name evidence="7" type="ORF">OIDMADRAFT_61013</name>
</gene>
<sequence>MLTADQDIDGLCEAGTKFLTSRVRSFASDPLHSAAYLSNLSGYLTKPFRKPAHRARYNIPTPPLKKGCTFFYSYEILGPRPSKPVTYDNASSFLSHSGPSSPHRVKSELIFLTGCSSPEWLNVIVFRYGVDHRFLHRHLDFLPSGQRDWYTAPDVPSRSEHFIRLLLPSIVFLGSEDRYVSIKELHKARNACADQLRQKSKNLFGGSQSSTGHSIIRQVNIHSGDAIVLEQAISITVLNHQDTVKVLVWTDSGSDVDSKYIPVPNVESFHNVADAISFCPVFFERELTEWLPSSGEDSKATYGRQPLSVLPTRYGETLDWSQFSEDPILILQELFNFQSAAAIQYLNMLRKTISQLTARTQPIDDGRVNMEDILHFEYAKTVLVRWSAHFRGLMQALDAGPLRNDIASLESREKRTRMLLSLKRDLEFLENETKTITELCDSGKSTILSNFSISEARRTTEEARLVTELTKATTRLTFIFLPISFVTSVFGMNFQQFGQGSLSIWLWVQVTLPLLAVCIIMVEWGRTIMSYSQRLCSSAFEK</sequence>
<keyword evidence="8" id="KW-1185">Reference proteome</keyword>
<keyword evidence="5" id="KW-0175">Coiled coil</keyword>
<evidence type="ECO:0000256" key="4">
    <source>
        <dbReference type="ARBA" id="ARBA00023136"/>
    </source>
</evidence>
<feature type="transmembrane region" description="Helical" evidence="6">
    <location>
        <begin position="504"/>
        <end position="524"/>
    </location>
</feature>
<dbReference type="InParanoid" id="A0A0C3CWW7"/>
<organism evidence="7 8">
    <name type="scientific">Oidiodendron maius (strain Zn)</name>
    <dbReference type="NCBI Taxonomy" id="913774"/>
    <lineage>
        <taxon>Eukaryota</taxon>
        <taxon>Fungi</taxon>
        <taxon>Dikarya</taxon>
        <taxon>Ascomycota</taxon>
        <taxon>Pezizomycotina</taxon>
        <taxon>Leotiomycetes</taxon>
        <taxon>Leotiomycetes incertae sedis</taxon>
        <taxon>Myxotrichaceae</taxon>
        <taxon>Oidiodendron</taxon>
    </lineage>
</organism>
<name>A0A0C3CWW7_OIDMZ</name>
<dbReference type="InterPro" id="IPR002523">
    <property type="entry name" value="MgTranspt_CorA/ZnTranspt_ZntB"/>
</dbReference>
<dbReference type="HOGENOM" id="CLU_023638_0_0_1"/>
<accession>A0A0C3CWW7</accession>
<evidence type="ECO:0000256" key="3">
    <source>
        <dbReference type="ARBA" id="ARBA00022989"/>
    </source>
</evidence>
<feature type="coiled-coil region" evidence="5">
    <location>
        <begin position="412"/>
        <end position="439"/>
    </location>
</feature>
<dbReference type="OrthoDB" id="3231000at2759"/>
<comment type="subcellular location">
    <subcellularLocation>
        <location evidence="1">Membrane</location>
        <topology evidence="1">Multi-pass membrane protein</topology>
    </subcellularLocation>
</comment>
<keyword evidence="4 6" id="KW-0472">Membrane</keyword>
<evidence type="ECO:0000313" key="8">
    <source>
        <dbReference type="Proteomes" id="UP000054321"/>
    </source>
</evidence>
<dbReference type="GO" id="GO:0046873">
    <property type="term" value="F:metal ion transmembrane transporter activity"/>
    <property type="evidence" value="ECO:0007669"/>
    <property type="project" value="InterPro"/>
</dbReference>
<dbReference type="Proteomes" id="UP000054321">
    <property type="component" value="Unassembled WGS sequence"/>
</dbReference>
<evidence type="ECO:0000313" key="7">
    <source>
        <dbReference type="EMBL" id="KIM94182.1"/>
    </source>
</evidence>
<dbReference type="STRING" id="913774.A0A0C3CWW7"/>
<evidence type="ECO:0000256" key="5">
    <source>
        <dbReference type="SAM" id="Coils"/>
    </source>
</evidence>
<dbReference type="InterPro" id="IPR045863">
    <property type="entry name" value="CorA_TM1_TM2"/>
</dbReference>
<reference evidence="8" key="2">
    <citation type="submission" date="2015-01" db="EMBL/GenBank/DDBJ databases">
        <title>Evolutionary Origins and Diversification of the Mycorrhizal Mutualists.</title>
        <authorList>
            <consortium name="DOE Joint Genome Institute"/>
            <consortium name="Mycorrhizal Genomics Consortium"/>
            <person name="Kohler A."/>
            <person name="Kuo A."/>
            <person name="Nagy L.G."/>
            <person name="Floudas D."/>
            <person name="Copeland A."/>
            <person name="Barry K.W."/>
            <person name="Cichocki N."/>
            <person name="Veneault-Fourrey C."/>
            <person name="LaButti K."/>
            <person name="Lindquist E.A."/>
            <person name="Lipzen A."/>
            <person name="Lundell T."/>
            <person name="Morin E."/>
            <person name="Murat C."/>
            <person name="Riley R."/>
            <person name="Ohm R."/>
            <person name="Sun H."/>
            <person name="Tunlid A."/>
            <person name="Henrissat B."/>
            <person name="Grigoriev I.V."/>
            <person name="Hibbett D.S."/>
            <person name="Martin F."/>
        </authorList>
    </citation>
    <scope>NUCLEOTIDE SEQUENCE [LARGE SCALE GENOMIC DNA]</scope>
    <source>
        <strain evidence="8">Zn</strain>
    </source>
</reference>
<dbReference type="GO" id="GO:0016020">
    <property type="term" value="C:membrane"/>
    <property type="evidence" value="ECO:0007669"/>
    <property type="project" value="UniProtKB-SubCell"/>
</dbReference>
<dbReference type="EMBL" id="KN832891">
    <property type="protein sequence ID" value="KIM94182.1"/>
    <property type="molecule type" value="Genomic_DNA"/>
</dbReference>
<feature type="transmembrane region" description="Helical" evidence="6">
    <location>
        <begin position="472"/>
        <end position="492"/>
    </location>
</feature>
<keyword evidence="3 6" id="KW-1133">Transmembrane helix</keyword>
<evidence type="ECO:0000256" key="2">
    <source>
        <dbReference type="ARBA" id="ARBA00022692"/>
    </source>
</evidence>
<evidence type="ECO:0000256" key="1">
    <source>
        <dbReference type="ARBA" id="ARBA00004141"/>
    </source>
</evidence>
<keyword evidence="2 6" id="KW-0812">Transmembrane</keyword>
<dbReference type="SUPFAM" id="SSF144083">
    <property type="entry name" value="Magnesium transport protein CorA, transmembrane region"/>
    <property type="match status" value="1"/>
</dbReference>
<reference evidence="7 8" key="1">
    <citation type="submission" date="2014-04" db="EMBL/GenBank/DDBJ databases">
        <authorList>
            <consortium name="DOE Joint Genome Institute"/>
            <person name="Kuo A."/>
            <person name="Martino E."/>
            <person name="Perotto S."/>
            <person name="Kohler A."/>
            <person name="Nagy L.G."/>
            <person name="Floudas D."/>
            <person name="Copeland A."/>
            <person name="Barry K.W."/>
            <person name="Cichocki N."/>
            <person name="Veneault-Fourrey C."/>
            <person name="LaButti K."/>
            <person name="Lindquist E.A."/>
            <person name="Lipzen A."/>
            <person name="Lundell T."/>
            <person name="Morin E."/>
            <person name="Murat C."/>
            <person name="Sun H."/>
            <person name="Tunlid A."/>
            <person name="Henrissat B."/>
            <person name="Grigoriev I.V."/>
            <person name="Hibbett D.S."/>
            <person name="Martin F."/>
            <person name="Nordberg H.P."/>
            <person name="Cantor M.N."/>
            <person name="Hua S.X."/>
        </authorList>
    </citation>
    <scope>NUCLEOTIDE SEQUENCE [LARGE SCALE GENOMIC DNA]</scope>
    <source>
        <strain evidence="7 8">Zn</strain>
    </source>
</reference>
<protein>
    <submittedName>
        <fullName evidence="7">Uncharacterized protein</fullName>
    </submittedName>
</protein>
<evidence type="ECO:0000256" key="6">
    <source>
        <dbReference type="SAM" id="Phobius"/>
    </source>
</evidence>
<dbReference type="AlphaFoldDB" id="A0A0C3CWW7"/>
<proteinExistence type="predicted"/>
<dbReference type="Pfam" id="PF01544">
    <property type="entry name" value="CorA"/>
    <property type="match status" value="1"/>
</dbReference>